<reference evidence="1" key="2">
    <citation type="submission" date="2025-09" db="UniProtKB">
        <authorList>
            <consortium name="EnsemblPlants"/>
        </authorList>
    </citation>
    <scope>IDENTIFICATION</scope>
</reference>
<evidence type="ECO:0000313" key="2">
    <source>
        <dbReference type="Proteomes" id="UP001732700"/>
    </source>
</evidence>
<dbReference type="EnsemblPlants" id="AVESA.00010b.r2.4CG1260410.1">
    <property type="protein sequence ID" value="AVESA.00010b.r2.4CG1260410.1.CDS"/>
    <property type="gene ID" value="AVESA.00010b.r2.4CG1260410"/>
</dbReference>
<proteinExistence type="predicted"/>
<accession>A0ACD5WNS7</accession>
<name>A0ACD5WNS7_AVESA</name>
<evidence type="ECO:0000313" key="1">
    <source>
        <dbReference type="EnsemblPlants" id="AVESA.00010b.r2.4CG1260410.1.CDS"/>
    </source>
</evidence>
<keyword evidence="2" id="KW-1185">Reference proteome</keyword>
<organism evidence="1 2">
    <name type="scientific">Avena sativa</name>
    <name type="common">Oat</name>
    <dbReference type="NCBI Taxonomy" id="4498"/>
    <lineage>
        <taxon>Eukaryota</taxon>
        <taxon>Viridiplantae</taxon>
        <taxon>Streptophyta</taxon>
        <taxon>Embryophyta</taxon>
        <taxon>Tracheophyta</taxon>
        <taxon>Spermatophyta</taxon>
        <taxon>Magnoliopsida</taxon>
        <taxon>Liliopsida</taxon>
        <taxon>Poales</taxon>
        <taxon>Poaceae</taxon>
        <taxon>BOP clade</taxon>
        <taxon>Pooideae</taxon>
        <taxon>Poodae</taxon>
        <taxon>Poeae</taxon>
        <taxon>Poeae Chloroplast Group 1 (Aveneae type)</taxon>
        <taxon>Aveninae</taxon>
        <taxon>Avena</taxon>
    </lineage>
</organism>
<reference evidence="1" key="1">
    <citation type="submission" date="2021-05" db="EMBL/GenBank/DDBJ databases">
        <authorList>
            <person name="Scholz U."/>
            <person name="Mascher M."/>
            <person name="Fiebig A."/>
        </authorList>
    </citation>
    <scope>NUCLEOTIDE SEQUENCE [LARGE SCALE GENOMIC DNA]</scope>
</reference>
<protein>
    <submittedName>
        <fullName evidence="1">Uncharacterized protein</fullName>
    </submittedName>
</protein>
<sequence length="977" mass="109583">MEDPPIITASLGPIDRLIWRLKSLEGCKHTLPMGLCVSQIGKLREHLERFRKPLMNLSEMEETSSFRAKWWMKEVRELCYDTEDYLVQSGATVIHSTTLGRIARYIIWWIQSKLKLRTRLSKFMARAQVLKKTCETIIDTEIEAAISLNNKEIKAEISLKEEENIADIETLTAQLVHMLAFEDDKQTQLKLVAISGFQGSGKTTLARTLYAKCKRKFQCSAFVRVSRNPDFRSLLTSILSQIKAPSPQGLCDVQGLISSISDHLQGKRYFIVIDDVRSPSVWDIISHAFPGGDFRSRMIVTTQSEQVEAAYSGYKLKSAIFKMGATDDCCTHTSTKEKSTVLNIRYNNLPLHLKTCLLYFSMYPEGSTVTKGDLAKRWVAEGFIAALERHRTEEISEASQAKREEIAEGPRGERGEIVEVPQDKTEETTKVPQNKTEGIAHCYFDDLVARGMIQPLDRNHKGEVLSCTVHHTVLDLIRYKSKEDNFIVVVDNLESTLGHPDIVRRLSVQFGCEKGASIPESIILSQVRSLAFYGFLKCVPSIADYGLLRVLNLHIWSDEDNIFDLTTIGELCHLVHLKIECNITARLPWKIQRLQHLGTLELHAEVVAIPSDIAHLKKLMHLRCSSMADVRYLGDLTSLLDLQLTCFTVENLEEQMKCLRSILEKLSSLRCLAVVPASGSCSVNTVPANPSRICISRDSLCIVSPALANLQRLELSRHCCIFSRVPKWIGELHELCILKIGVSKLLKEDIDILKGMPALTALSLHVQPMSAERIVFGKEGFSVLKYFKFTCTVPWLKFEAGAMPSLEKLKLCFNSPVVDEQGTTRIIIIEYLLGLKEIFAIIGSAGADAGCSWWKAIRNDPGNPKVQLMGSIFYGDECRGVVTSEGSEEDENREADIRIHMQPESSGLPIPAHCREEEPEDQPCISESISIGSESESTDGHTGQAEHAPNEQHQDMPNSLIETSSKGYIYLSLIQTD</sequence>
<dbReference type="Proteomes" id="UP001732700">
    <property type="component" value="Chromosome 4C"/>
</dbReference>